<dbReference type="PROSITE" id="PS50109">
    <property type="entry name" value="HIS_KIN"/>
    <property type="match status" value="1"/>
</dbReference>
<keyword evidence="7" id="KW-1185">Reference proteome</keyword>
<evidence type="ECO:0000313" key="6">
    <source>
        <dbReference type="EMBL" id="WDE11761.1"/>
    </source>
</evidence>
<keyword evidence="4" id="KW-1133">Transmembrane helix</keyword>
<protein>
    <recommendedName>
        <fullName evidence="2">histidine kinase</fullName>
        <ecNumber evidence="2">2.7.13.3</ecNumber>
    </recommendedName>
</protein>
<dbReference type="SUPFAM" id="SSF47384">
    <property type="entry name" value="Homodimeric domain of signal transducing histidine kinase"/>
    <property type="match status" value="1"/>
</dbReference>
<dbReference type="Gene3D" id="1.10.287.130">
    <property type="match status" value="1"/>
</dbReference>
<dbReference type="InterPro" id="IPR036890">
    <property type="entry name" value="HATPase_C_sf"/>
</dbReference>
<keyword evidence="3" id="KW-0175">Coiled coil</keyword>
<organism evidence="6 7">
    <name type="scientific">Thalassomonas haliotis</name>
    <dbReference type="NCBI Taxonomy" id="485448"/>
    <lineage>
        <taxon>Bacteria</taxon>
        <taxon>Pseudomonadati</taxon>
        <taxon>Pseudomonadota</taxon>
        <taxon>Gammaproteobacteria</taxon>
        <taxon>Alteromonadales</taxon>
        <taxon>Colwelliaceae</taxon>
        <taxon>Thalassomonas</taxon>
    </lineage>
</organism>
<keyword evidence="4" id="KW-0812">Transmembrane</keyword>
<reference evidence="6 7" key="1">
    <citation type="journal article" date="2022" name="Mar. Drugs">
        <title>Bioassay-Guided Fractionation Leads to the Detection of Cholic Acid Generated by the Rare Thalassomonas sp.</title>
        <authorList>
            <person name="Pheiffer F."/>
            <person name="Schneider Y.K."/>
            <person name="Hansen E.H."/>
            <person name="Andersen J.H."/>
            <person name="Isaksson J."/>
            <person name="Busche T."/>
            <person name="R C."/>
            <person name="Kalinowski J."/>
            <person name="Zyl L.V."/>
            <person name="Trindade M."/>
        </authorList>
    </citation>
    <scope>NUCLEOTIDE SEQUENCE [LARGE SCALE GENOMIC DNA]</scope>
    <source>
        <strain evidence="6 7">A5K-61T</strain>
    </source>
</reference>
<proteinExistence type="predicted"/>
<dbReference type="PRINTS" id="PR00344">
    <property type="entry name" value="BCTRLSENSOR"/>
</dbReference>
<evidence type="ECO:0000256" key="1">
    <source>
        <dbReference type="ARBA" id="ARBA00000085"/>
    </source>
</evidence>
<keyword evidence="4" id="KW-0472">Membrane</keyword>
<evidence type="ECO:0000256" key="3">
    <source>
        <dbReference type="SAM" id="Coils"/>
    </source>
</evidence>
<dbReference type="Pfam" id="PF02518">
    <property type="entry name" value="HATPase_c"/>
    <property type="match status" value="1"/>
</dbReference>
<dbReference type="InterPro" id="IPR005467">
    <property type="entry name" value="His_kinase_dom"/>
</dbReference>
<dbReference type="SUPFAM" id="SSF55874">
    <property type="entry name" value="ATPase domain of HSP90 chaperone/DNA topoisomerase II/histidine kinase"/>
    <property type="match status" value="1"/>
</dbReference>
<feature type="coiled-coil region" evidence="3">
    <location>
        <begin position="223"/>
        <end position="278"/>
    </location>
</feature>
<feature type="transmembrane region" description="Helical" evidence="4">
    <location>
        <begin position="341"/>
        <end position="364"/>
    </location>
</feature>
<dbReference type="RefSeq" id="WP_274051941.1">
    <property type="nucleotide sequence ID" value="NZ_CP059693.1"/>
</dbReference>
<dbReference type="PANTHER" id="PTHR43065:SF47">
    <property type="match status" value="1"/>
</dbReference>
<name>A0ABY7VDY0_9GAMM</name>
<accession>A0ABY7VDY0</accession>
<dbReference type="Proteomes" id="UP001215231">
    <property type="component" value="Chromosome"/>
</dbReference>
<dbReference type="InterPro" id="IPR025293">
    <property type="entry name" value="YfiR/HmsC-like"/>
</dbReference>
<evidence type="ECO:0000259" key="5">
    <source>
        <dbReference type="PROSITE" id="PS50109"/>
    </source>
</evidence>
<evidence type="ECO:0000256" key="2">
    <source>
        <dbReference type="ARBA" id="ARBA00012438"/>
    </source>
</evidence>
<evidence type="ECO:0000313" key="7">
    <source>
        <dbReference type="Proteomes" id="UP001215231"/>
    </source>
</evidence>
<feature type="domain" description="Histidine kinase" evidence="5">
    <location>
        <begin position="402"/>
        <end position="634"/>
    </location>
</feature>
<dbReference type="PANTHER" id="PTHR43065">
    <property type="entry name" value="SENSOR HISTIDINE KINASE"/>
    <property type="match status" value="1"/>
</dbReference>
<gene>
    <name evidence="6" type="ORF">H3N35_26810</name>
</gene>
<dbReference type="InterPro" id="IPR003594">
    <property type="entry name" value="HATPase_dom"/>
</dbReference>
<dbReference type="EC" id="2.7.13.3" evidence="2"/>
<comment type="catalytic activity">
    <reaction evidence="1">
        <text>ATP + protein L-histidine = ADP + protein N-phospho-L-histidine.</text>
        <dbReference type="EC" id="2.7.13.3"/>
    </reaction>
</comment>
<dbReference type="InterPro" id="IPR004358">
    <property type="entry name" value="Sig_transdc_His_kin-like_C"/>
</dbReference>
<dbReference type="InterPro" id="IPR036097">
    <property type="entry name" value="HisK_dim/P_sf"/>
</dbReference>
<evidence type="ECO:0000256" key="4">
    <source>
        <dbReference type="SAM" id="Phobius"/>
    </source>
</evidence>
<dbReference type="Pfam" id="PF13689">
    <property type="entry name" value="DUF4154"/>
    <property type="match status" value="1"/>
</dbReference>
<dbReference type="Gene3D" id="3.30.565.10">
    <property type="entry name" value="Histidine kinase-like ATPase, C-terminal domain"/>
    <property type="match status" value="1"/>
</dbReference>
<sequence length="638" mass="71458">MSMVSRPLLSHITVLLLLYLLSSPGQSVRAQDLDSDQVKAAYLFNFIKHITWPDEDKKNAYVIAVYDDAKFYRVLKNSLSHRKVKGKGISVIAFDSPQRGKTQDLLYIPSHQNADVPRLTTLFRRTHTLVITDESQYKHDVMINLRSNEQTSAISFEVNKSNIIYEGLSMSAELLLFGGTELDIATLYRETELAMQKTRQREISLNKKIMAQQQALASSQKKLTELDLQLKQRTAKLDKQQQELNVLKHDIAEKLQGLKDKEQELVSIAELLDGAEKELLTQQESVVSQELANQKMAEKIAANRDILLQQQVHIDQQLAQLQQQKKELLNRNEIIDEQQTYLAITTVLVLVALGVSVLVVLLFIKNKKTTAVLSSTLHNLKDTQEQLIQSEKLASLGTLTAGIAHEINTPLGIAVTSTSMGMESTQAIRQQFTSGKLTKSKMEKYFSGIEQSSKMNTQALERVIDLLNNFKQVAADQVVGEAREINLHHYIEEVMSTLFAEMKKYQVQYQFSGDTQACITTIPGAFAQVLTNLVTNSLKHGFEHKNSGVIAIRLEKLAAGGVKLIYQDDGHGMSQEVQKNIYEPFFTTKRNMGGTGLGMNIVYNIISKNLAGEITIKSAPEQGVTFTIILPQSVPDPE</sequence>
<dbReference type="SMART" id="SM00387">
    <property type="entry name" value="HATPase_c"/>
    <property type="match status" value="1"/>
</dbReference>
<feature type="coiled-coil region" evidence="3">
    <location>
        <begin position="311"/>
        <end position="338"/>
    </location>
</feature>
<dbReference type="EMBL" id="CP059693">
    <property type="protein sequence ID" value="WDE11761.1"/>
    <property type="molecule type" value="Genomic_DNA"/>
</dbReference>